<name>A0A7S3IUD3_9SPIT</name>
<gene>
    <name evidence="2" type="ORF">SINC0208_LOCUS11855</name>
</gene>
<evidence type="ECO:0000313" key="2">
    <source>
        <dbReference type="EMBL" id="CAE0331222.1"/>
    </source>
</evidence>
<sequence>MNPLHVDPQMSAMGGFKVPILHGLCTYGVTAKAVYEKFFPDDPQQLKKFSSRFTSHVFPGETLVVDMWKEGKTIIVETKTKERGLVVLKGFIEMKDEAKM</sequence>
<dbReference type="PANTHER" id="PTHR13078:SF56">
    <property type="entry name" value="PEROXISOMAL MULTIFUNCTIONAL ENZYME TYPE 2"/>
    <property type="match status" value="1"/>
</dbReference>
<dbReference type="GO" id="GO:0003857">
    <property type="term" value="F:(3S)-3-hydroxyacyl-CoA dehydrogenase (NAD+) activity"/>
    <property type="evidence" value="ECO:0007669"/>
    <property type="project" value="TreeGrafter"/>
</dbReference>
<protein>
    <recommendedName>
        <fullName evidence="1">MaoC-like domain-containing protein</fullName>
    </recommendedName>
</protein>
<feature type="domain" description="MaoC-like" evidence="1">
    <location>
        <begin position="1"/>
        <end position="87"/>
    </location>
</feature>
<reference evidence="2" key="1">
    <citation type="submission" date="2021-01" db="EMBL/GenBank/DDBJ databases">
        <authorList>
            <person name="Corre E."/>
            <person name="Pelletier E."/>
            <person name="Niang G."/>
            <person name="Scheremetjew M."/>
            <person name="Finn R."/>
            <person name="Kale V."/>
            <person name="Holt S."/>
            <person name="Cochrane G."/>
            <person name="Meng A."/>
            <person name="Brown T."/>
            <person name="Cohen L."/>
        </authorList>
    </citation>
    <scope>NUCLEOTIDE SEQUENCE</scope>
    <source>
        <strain evidence="2">S3</strain>
    </source>
</reference>
<accession>A0A7S3IUD3</accession>
<dbReference type="Pfam" id="PF01575">
    <property type="entry name" value="MaoC_dehydratas"/>
    <property type="match status" value="1"/>
</dbReference>
<dbReference type="EMBL" id="HBIH01029447">
    <property type="protein sequence ID" value="CAE0331222.1"/>
    <property type="molecule type" value="Transcribed_RNA"/>
</dbReference>
<proteinExistence type="predicted"/>
<dbReference type="AlphaFoldDB" id="A0A7S3IUD3"/>
<dbReference type="InterPro" id="IPR029069">
    <property type="entry name" value="HotDog_dom_sf"/>
</dbReference>
<dbReference type="GO" id="GO:0005777">
    <property type="term" value="C:peroxisome"/>
    <property type="evidence" value="ECO:0007669"/>
    <property type="project" value="TreeGrafter"/>
</dbReference>
<dbReference type="Gene3D" id="3.10.129.10">
    <property type="entry name" value="Hotdog Thioesterase"/>
    <property type="match status" value="1"/>
</dbReference>
<dbReference type="GO" id="GO:0004300">
    <property type="term" value="F:enoyl-CoA hydratase activity"/>
    <property type="evidence" value="ECO:0007669"/>
    <property type="project" value="TreeGrafter"/>
</dbReference>
<dbReference type="GO" id="GO:0044594">
    <property type="term" value="F:17-beta-hydroxysteroid dehydrogenase (NAD+) activity"/>
    <property type="evidence" value="ECO:0007669"/>
    <property type="project" value="TreeGrafter"/>
</dbReference>
<dbReference type="GO" id="GO:0006635">
    <property type="term" value="P:fatty acid beta-oxidation"/>
    <property type="evidence" value="ECO:0007669"/>
    <property type="project" value="TreeGrafter"/>
</dbReference>
<dbReference type="InterPro" id="IPR002539">
    <property type="entry name" value="MaoC-like_dom"/>
</dbReference>
<dbReference type="PANTHER" id="PTHR13078">
    <property type="entry name" value="PEROXISOMAL MULTIFUNCTIONAL ENZYME TYPE 2-RELATED"/>
    <property type="match status" value="1"/>
</dbReference>
<organism evidence="2">
    <name type="scientific">Strombidium inclinatum</name>
    <dbReference type="NCBI Taxonomy" id="197538"/>
    <lineage>
        <taxon>Eukaryota</taxon>
        <taxon>Sar</taxon>
        <taxon>Alveolata</taxon>
        <taxon>Ciliophora</taxon>
        <taxon>Intramacronucleata</taxon>
        <taxon>Spirotrichea</taxon>
        <taxon>Oligotrichia</taxon>
        <taxon>Strombidiidae</taxon>
        <taxon>Strombidium</taxon>
    </lineage>
</organism>
<dbReference type="SUPFAM" id="SSF54637">
    <property type="entry name" value="Thioesterase/thiol ester dehydrase-isomerase"/>
    <property type="match status" value="1"/>
</dbReference>
<evidence type="ECO:0000259" key="1">
    <source>
        <dbReference type="Pfam" id="PF01575"/>
    </source>
</evidence>